<dbReference type="PANTHER" id="PTHR43174">
    <property type="entry name" value="UDP-N-ACETYLGLUCOSAMINE 2-EPIMERASE"/>
    <property type="match status" value="1"/>
</dbReference>
<dbReference type="RefSeq" id="WP_167265148.1">
    <property type="nucleotide sequence ID" value="NZ_BAAAVO010000013.1"/>
</dbReference>
<dbReference type="NCBIfam" id="TIGR00236">
    <property type="entry name" value="wecB"/>
    <property type="match status" value="1"/>
</dbReference>
<reference evidence="6 7" key="1">
    <citation type="submission" date="2020-03" db="EMBL/GenBank/DDBJ databases">
        <title>Genomic Encyclopedia of Type Strains, Phase III (KMG-III): the genomes of soil and plant-associated and newly described type strains.</title>
        <authorList>
            <person name="Whitman W."/>
        </authorList>
    </citation>
    <scope>NUCLEOTIDE SEQUENCE [LARGE SCALE GENOMIC DNA]</scope>
    <source>
        <strain evidence="6 7">CECT 4207</strain>
    </source>
</reference>
<evidence type="ECO:0000259" key="5">
    <source>
        <dbReference type="Pfam" id="PF02350"/>
    </source>
</evidence>
<proteinExistence type="inferred from homology"/>
<protein>
    <recommendedName>
        <fullName evidence="3">UDP-N-acetylglucosamine 2-epimerase (non-hydrolyzing)</fullName>
        <ecNumber evidence="3">5.1.3.14</ecNumber>
    </recommendedName>
</protein>
<dbReference type="EMBL" id="JAAOZD010000003">
    <property type="protein sequence ID" value="NIJ01398.1"/>
    <property type="molecule type" value="Genomic_DNA"/>
</dbReference>
<sequence>MKNIGIVFGTRPEAVKFAPIIHALIQDPRFRPVLISTGQHREMLDSTLEEFGITPDVELRIMKEQQTLSQVTHRILEGLCSGDHMEGLDAVMVHGDTATTLAGALAALHRSVPIIHVEAGLRSGNNYSPFPEEVNRKLVAQIAALHLAPTPGNSANLIREGVREHSIVITGNTIVDALQWGMNNLRGYGEPALADLDNDPRKVILSTTHRRESHGRPMREIAAALADIARRREDVRIVVPLHLNPKVREVMVPVLSGIPNVDMVDPLPYLSFCRLLQRSDLILSDSSGAEEEGPALGKPTLVLREITERSESILTGSSRLVSRNRGQIVHEVERLLDDANAYMEMATAINPYGDGKATERTIAAVAHYFKLGPAAMPFVPGADFVPAQTRTAA</sequence>
<evidence type="ECO:0000256" key="4">
    <source>
        <dbReference type="RuleBase" id="RU003513"/>
    </source>
</evidence>
<organism evidence="6 7">
    <name type="scientific">Paenarthrobacter ilicis</name>
    <dbReference type="NCBI Taxonomy" id="43665"/>
    <lineage>
        <taxon>Bacteria</taxon>
        <taxon>Bacillati</taxon>
        <taxon>Actinomycetota</taxon>
        <taxon>Actinomycetes</taxon>
        <taxon>Micrococcales</taxon>
        <taxon>Micrococcaceae</taxon>
        <taxon>Paenarthrobacter</taxon>
    </lineage>
</organism>
<dbReference type="Gene3D" id="3.40.50.2000">
    <property type="entry name" value="Glycogen Phosphorylase B"/>
    <property type="match status" value="2"/>
</dbReference>
<comment type="caution">
    <text evidence="6">The sequence shown here is derived from an EMBL/GenBank/DDBJ whole genome shotgun (WGS) entry which is preliminary data.</text>
</comment>
<dbReference type="Proteomes" id="UP000802392">
    <property type="component" value="Unassembled WGS sequence"/>
</dbReference>
<evidence type="ECO:0000313" key="6">
    <source>
        <dbReference type="EMBL" id="NIJ01398.1"/>
    </source>
</evidence>
<gene>
    <name evidence="6" type="ORF">FHR86_001719</name>
</gene>
<dbReference type="GO" id="GO:0008761">
    <property type="term" value="F:UDP-N-acetylglucosamine 2-epimerase activity"/>
    <property type="evidence" value="ECO:0007669"/>
    <property type="project" value="UniProtKB-EC"/>
</dbReference>
<evidence type="ECO:0000256" key="1">
    <source>
        <dbReference type="ARBA" id="ARBA00023235"/>
    </source>
</evidence>
<accession>A0ABX0TIX7</accession>
<dbReference type="Pfam" id="PF02350">
    <property type="entry name" value="Epimerase_2"/>
    <property type="match status" value="1"/>
</dbReference>
<dbReference type="SUPFAM" id="SSF53756">
    <property type="entry name" value="UDP-Glycosyltransferase/glycogen phosphorylase"/>
    <property type="match status" value="1"/>
</dbReference>
<comment type="similarity">
    <text evidence="2 4">Belongs to the UDP-N-acetylglucosamine 2-epimerase family.</text>
</comment>
<dbReference type="PANTHER" id="PTHR43174:SF2">
    <property type="entry name" value="UDP-N-ACETYLGLUCOSAMINE 2-EPIMERASE"/>
    <property type="match status" value="1"/>
</dbReference>
<keyword evidence="7" id="KW-1185">Reference proteome</keyword>
<evidence type="ECO:0000313" key="7">
    <source>
        <dbReference type="Proteomes" id="UP000802392"/>
    </source>
</evidence>
<keyword evidence="1 4" id="KW-0413">Isomerase</keyword>
<name>A0ABX0TIX7_9MICC</name>
<dbReference type="InterPro" id="IPR029767">
    <property type="entry name" value="WecB-like"/>
</dbReference>
<dbReference type="EC" id="5.1.3.14" evidence="3"/>
<dbReference type="CDD" id="cd03786">
    <property type="entry name" value="GTB_UDP-GlcNAc_2-Epimerase"/>
    <property type="match status" value="1"/>
</dbReference>
<feature type="domain" description="UDP-N-acetylglucosamine 2-epimerase" evidence="5">
    <location>
        <begin position="23"/>
        <end position="365"/>
    </location>
</feature>
<evidence type="ECO:0000256" key="2">
    <source>
        <dbReference type="ARBA" id="ARBA00038209"/>
    </source>
</evidence>
<dbReference type="InterPro" id="IPR003331">
    <property type="entry name" value="UDP_GlcNAc_Epimerase_2_dom"/>
</dbReference>
<evidence type="ECO:0000256" key="3">
    <source>
        <dbReference type="ARBA" id="ARBA00038858"/>
    </source>
</evidence>